<evidence type="ECO:0000313" key="2">
    <source>
        <dbReference type="EMBL" id="MBK0419655.1"/>
    </source>
</evidence>
<dbReference type="AlphaFoldDB" id="A0A934Q7E0"/>
<dbReference type="Proteomes" id="UP000608530">
    <property type="component" value="Unassembled WGS sequence"/>
</dbReference>
<gene>
    <name evidence="2" type="ORF">JD276_11485</name>
</gene>
<comment type="caution">
    <text evidence="2">The sequence shown here is derived from an EMBL/GenBank/DDBJ whole genome shotgun (WGS) entry which is preliminary data.</text>
</comment>
<accession>A0A934Q7E0</accession>
<reference evidence="2" key="1">
    <citation type="submission" date="2020-12" db="EMBL/GenBank/DDBJ databases">
        <title>Leucobacter sp. CAS1, isolated from Chromium sludge.</title>
        <authorList>
            <person name="Xu Z."/>
        </authorList>
    </citation>
    <scope>NUCLEOTIDE SEQUENCE</scope>
    <source>
        <strain evidence="2">CSA1</strain>
    </source>
</reference>
<sequence>MSGCGCDEARANLEELIRGELCAEESAPIREHLERCTECRDEEQVYQRLTEAVRRACSGAAPPTLREAVLDGLRDLHTGA</sequence>
<feature type="domain" description="Putative zinc-finger" evidence="1">
    <location>
        <begin position="6"/>
        <end position="40"/>
    </location>
</feature>
<keyword evidence="3" id="KW-1185">Reference proteome</keyword>
<name>A0A934Q7E0_9MICO</name>
<dbReference type="InterPro" id="IPR027383">
    <property type="entry name" value="Znf_put"/>
</dbReference>
<organism evidence="2 3">
    <name type="scientific">Leucobacter chromiisoli</name>
    <dbReference type="NCBI Taxonomy" id="2796471"/>
    <lineage>
        <taxon>Bacteria</taxon>
        <taxon>Bacillati</taxon>
        <taxon>Actinomycetota</taxon>
        <taxon>Actinomycetes</taxon>
        <taxon>Micrococcales</taxon>
        <taxon>Microbacteriaceae</taxon>
        <taxon>Leucobacter</taxon>
    </lineage>
</organism>
<proteinExistence type="predicted"/>
<dbReference type="Pfam" id="PF13490">
    <property type="entry name" value="zf-HC2"/>
    <property type="match status" value="1"/>
</dbReference>
<dbReference type="EMBL" id="JAEHOH010000015">
    <property type="protein sequence ID" value="MBK0419655.1"/>
    <property type="molecule type" value="Genomic_DNA"/>
</dbReference>
<protein>
    <submittedName>
        <fullName evidence="2">Zf-HC2 domain-containing protein</fullName>
    </submittedName>
</protein>
<dbReference type="RefSeq" id="WP_200115798.1">
    <property type="nucleotide sequence ID" value="NZ_JAEHOH010000015.1"/>
</dbReference>
<evidence type="ECO:0000259" key="1">
    <source>
        <dbReference type="Pfam" id="PF13490"/>
    </source>
</evidence>
<evidence type="ECO:0000313" key="3">
    <source>
        <dbReference type="Proteomes" id="UP000608530"/>
    </source>
</evidence>